<feature type="region of interest" description="Disordered" evidence="1">
    <location>
        <begin position="111"/>
        <end position="350"/>
    </location>
</feature>
<dbReference type="Pfam" id="PF22874">
    <property type="entry name" value="SBE2_M"/>
    <property type="match status" value="1"/>
</dbReference>
<name>A0A2N3N1E9_9PEZI</name>
<keyword evidence="4" id="KW-1185">Reference proteome</keyword>
<dbReference type="OrthoDB" id="289721at2759"/>
<evidence type="ECO:0000313" key="3">
    <source>
        <dbReference type="EMBL" id="PKS06255.1"/>
    </source>
</evidence>
<evidence type="ECO:0000259" key="2">
    <source>
        <dbReference type="PROSITE" id="PS50086"/>
    </source>
</evidence>
<organism evidence="3 4">
    <name type="scientific">Lomentospora prolificans</name>
    <dbReference type="NCBI Taxonomy" id="41688"/>
    <lineage>
        <taxon>Eukaryota</taxon>
        <taxon>Fungi</taxon>
        <taxon>Dikarya</taxon>
        <taxon>Ascomycota</taxon>
        <taxon>Pezizomycotina</taxon>
        <taxon>Sordariomycetes</taxon>
        <taxon>Hypocreomycetidae</taxon>
        <taxon>Microascales</taxon>
        <taxon>Microascaceae</taxon>
        <taxon>Lomentospora</taxon>
    </lineage>
</organism>
<dbReference type="Gene3D" id="1.10.10.750">
    <property type="entry name" value="Ypt/Rab-GAP domain of gyp1p, domain 1"/>
    <property type="match status" value="1"/>
</dbReference>
<evidence type="ECO:0000313" key="4">
    <source>
        <dbReference type="Proteomes" id="UP000233524"/>
    </source>
</evidence>
<feature type="compositionally biased region" description="Polar residues" evidence="1">
    <location>
        <begin position="128"/>
        <end position="137"/>
    </location>
</feature>
<reference evidence="3 4" key="1">
    <citation type="journal article" date="2017" name="G3 (Bethesda)">
        <title>First Draft Genome Sequence of the Pathogenic Fungus Lomentospora prolificans (Formerly Scedosporium prolificans).</title>
        <authorList>
            <person name="Luo R."/>
            <person name="Zimin A."/>
            <person name="Workman R."/>
            <person name="Fan Y."/>
            <person name="Pertea G."/>
            <person name="Grossman N."/>
            <person name="Wear M.P."/>
            <person name="Jia B."/>
            <person name="Miller H."/>
            <person name="Casadevall A."/>
            <person name="Timp W."/>
            <person name="Zhang S.X."/>
            <person name="Salzberg S.L."/>
        </authorList>
    </citation>
    <scope>NUCLEOTIDE SEQUENCE [LARGE SCALE GENOMIC DNA]</scope>
    <source>
        <strain evidence="3 4">JHH-5317</strain>
    </source>
</reference>
<dbReference type="InterPro" id="IPR050302">
    <property type="entry name" value="Rab_GAP_TBC_domain"/>
</dbReference>
<dbReference type="STRING" id="41688.A0A2N3N1E9"/>
<dbReference type="PANTHER" id="PTHR47219:SF15">
    <property type="entry name" value="TBC1 DOMAIN FAMILY MEMBER 12 ISOFORM X1"/>
    <property type="match status" value="1"/>
</dbReference>
<dbReference type="EMBL" id="NLAX01001034">
    <property type="protein sequence ID" value="PKS06255.1"/>
    <property type="molecule type" value="Genomic_DNA"/>
</dbReference>
<dbReference type="AlphaFoldDB" id="A0A2N3N1E9"/>
<dbReference type="GO" id="GO:0005096">
    <property type="term" value="F:GTPase activator activity"/>
    <property type="evidence" value="ECO:0007669"/>
    <property type="project" value="TreeGrafter"/>
</dbReference>
<dbReference type="SMART" id="SM00164">
    <property type="entry name" value="TBC"/>
    <property type="match status" value="1"/>
</dbReference>
<dbReference type="FunFam" id="1.10.10.750:FF:000013">
    <property type="entry name" value="Similar to TBC domain protein"/>
    <property type="match status" value="1"/>
</dbReference>
<dbReference type="Gene3D" id="1.10.472.80">
    <property type="entry name" value="Ypt/Rab-GAP domain of gyp1p, domain 3"/>
    <property type="match status" value="1"/>
</dbReference>
<dbReference type="InParanoid" id="A0A2N3N1E9"/>
<protein>
    <recommendedName>
        <fullName evidence="2">Rab-GAP TBC domain-containing protein</fullName>
    </recommendedName>
</protein>
<dbReference type="Proteomes" id="UP000233524">
    <property type="component" value="Unassembled WGS sequence"/>
</dbReference>
<dbReference type="PANTHER" id="PTHR47219">
    <property type="entry name" value="RAB GTPASE-ACTIVATING PROTEIN 1-LIKE"/>
    <property type="match status" value="1"/>
</dbReference>
<feature type="compositionally biased region" description="Acidic residues" evidence="1">
    <location>
        <begin position="254"/>
        <end position="267"/>
    </location>
</feature>
<evidence type="ECO:0000256" key="1">
    <source>
        <dbReference type="SAM" id="MobiDB-lite"/>
    </source>
</evidence>
<feature type="compositionally biased region" description="Basic and acidic residues" evidence="1">
    <location>
        <begin position="243"/>
        <end position="253"/>
    </location>
</feature>
<sequence length="802" mass="88797">MHTLSLSLPGLNLRHPTHPPYHAPPVLPFTSFVHSPASYTVSRRGMTTSRSSSHKSHLDDAGVLSDVSHFEDISLDDAAAAAAAASASSSVSARRPLARGDHLRVTIPPTKSIHASQAHPADGAAGQPTRNPSSRTLTRTRDVSQKFLPQRDTGAGLSHYPRHDPPSPRSPGRVPNGRSVSAHGSLDPPRSPTFRRMPIQPSMSTTSLHHLHPRQRSPSPGFMLGPKDPNQIVKPRRSSWQSNRERKTILELERECEDNEEDDDDIPDGLILDNVPISPRPTSERPKSQPPSPLLQPRGSSKEKERRSVGNGTPAVATAQGSLRSPTWKSDTALAEHNSSSEPQHAFPAPNQFAKGRAKSWNIAMASLSPEMKALTEKLEEHSDELDATRTSHDKRPATWDASRQTFDPVHWEPKLRKHSQLPELPPLRRNNVMIDPLPISKEKEAVLSRTRPSWLPPKDPAEERRHLRQYQKMMAQSAEADRRKEATRSAIKTHRDTKADNLMHIWEDEVLPRWGDATREPRTRELWWKGVPPRSRGVVWSRAIGNELGLSDLSYTAALKRAHDAEERIKADKGDPEDGRRAQWFEAIRKDVAEKTWPELRIFQEGGPLHASLIDVLSAYAMYRGDIGYVSGCNSIAALLLLNLPNATDSFIALANVLNRPIPLSFYAGDLGAKTSAYNLVLQTLKDKSPTLHEHLTKKMDEAEPDAYLADVFIALFTATLAVDEAARLWDVYVFEGDAVLIRAAVALLVWEEGPLLAATSISDVRTILRGGGSSTRQKKVLGEVGAEDRWMQAVREAGKA</sequence>
<dbReference type="FunFam" id="1.10.8.270:FF:000034">
    <property type="entry name" value="TBC (Tre-2/Bub2/Cdc16) domain family"/>
    <property type="match status" value="1"/>
</dbReference>
<feature type="region of interest" description="Disordered" evidence="1">
    <location>
        <begin position="382"/>
        <end position="401"/>
    </location>
</feature>
<gene>
    <name evidence="3" type="ORF">jhhlp_007001</name>
</gene>
<accession>A0A2N3N1E9</accession>
<dbReference type="VEuPathDB" id="FungiDB:jhhlp_007001"/>
<comment type="caution">
    <text evidence="3">The sequence shown here is derived from an EMBL/GenBank/DDBJ whole genome shotgun (WGS) entry which is preliminary data.</text>
</comment>
<dbReference type="InterPro" id="IPR035969">
    <property type="entry name" value="Rab-GAP_TBC_sf"/>
</dbReference>
<dbReference type="InterPro" id="IPR053949">
    <property type="entry name" value="SBE2/SBE22_M"/>
</dbReference>
<feature type="domain" description="Rab-GAP TBC" evidence="2">
    <location>
        <begin position="531"/>
        <end position="738"/>
    </location>
</feature>
<dbReference type="Pfam" id="PF00566">
    <property type="entry name" value="RabGAP-TBC"/>
    <property type="match status" value="1"/>
</dbReference>
<feature type="compositionally biased region" description="Polar residues" evidence="1">
    <location>
        <begin position="319"/>
        <end position="330"/>
    </location>
</feature>
<dbReference type="SUPFAM" id="SSF47923">
    <property type="entry name" value="Ypt/Rab-GAP domain of gyp1p"/>
    <property type="match status" value="2"/>
</dbReference>
<dbReference type="Gene3D" id="1.10.8.270">
    <property type="entry name" value="putative rabgap domain of human tbc1 domain family member 14 like domains"/>
    <property type="match status" value="1"/>
</dbReference>
<dbReference type="PROSITE" id="PS50086">
    <property type="entry name" value="TBC_RABGAP"/>
    <property type="match status" value="1"/>
</dbReference>
<dbReference type="GO" id="GO:0031267">
    <property type="term" value="F:small GTPase binding"/>
    <property type="evidence" value="ECO:0007669"/>
    <property type="project" value="TreeGrafter"/>
</dbReference>
<feature type="compositionally biased region" description="Basic and acidic residues" evidence="1">
    <location>
        <begin position="382"/>
        <end position="398"/>
    </location>
</feature>
<dbReference type="InterPro" id="IPR000195">
    <property type="entry name" value="Rab-GAP-TBC_dom"/>
</dbReference>
<proteinExistence type="predicted"/>